<organism evidence="1 2">
    <name type="scientific">Orenia metallireducens</name>
    <dbReference type="NCBI Taxonomy" id="1413210"/>
    <lineage>
        <taxon>Bacteria</taxon>
        <taxon>Bacillati</taxon>
        <taxon>Bacillota</taxon>
        <taxon>Clostridia</taxon>
        <taxon>Halanaerobiales</taxon>
        <taxon>Halobacteroidaceae</taxon>
        <taxon>Orenia</taxon>
    </lineage>
</organism>
<dbReference type="AlphaFoldDB" id="A0A285H7K2"/>
<protein>
    <recommendedName>
        <fullName evidence="3">DUF5683 domain-containing protein</fullName>
    </recommendedName>
</protein>
<dbReference type="RefSeq" id="WP_097018107.1">
    <property type="nucleotide sequence ID" value="NZ_OBDZ01000015.1"/>
</dbReference>
<sequence length="169" mass="19570">MKRYLVIIGLILIIISIAKVEAKGLINIEKRLEFKEGQWLNSYPVEWDYQAELEYLNNKKNKGLATVLATIPSLGHYYAGDWDRGRKFLYAEVIEVIIMMLSFDDDFDYKDPSRKEIIGMISSMAFVGTKSWELLDAYRSVEISNAKLKDNISLRLQRGELKATAEYKF</sequence>
<keyword evidence="2" id="KW-1185">Reference proteome</keyword>
<dbReference type="Proteomes" id="UP000219573">
    <property type="component" value="Unassembled WGS sequence"/>
</dbReference>
<gene>
    <name evidence="1" type="ORF">SAMN06265827_11514</name>
</gene>
<dbReference type="OrthoDB" id="82335at2"/>
<accession>A0A285H7K2</accession>
<evidence type="ECO:0000313" key="2">
    <source>
        <dbReference type="Proteomes" id="UP000219573"/>
    </source>
</evidence>
<evidence type="ECO:0000313" key="1">
    <source>
        <dbReference type="EMBL" id="SNY31523.1"/>
    </source>
</evidence>
<dbReference type="EMBL" id="OBDZ01000015">
    <property type="protein sequence ID" value="SNY31523.1"/>
    <property type="molecule type" value="Genomic_DNA"/>
</dbReference>
<evidence type="ECO:0008006" key="3">
    <source>
        <dbReference type="Google" id="ProtNLM"/>
    </source>
</evidence>
<proteinExistence type="predicted"/>
<name>A0A285H7K2_9FIRM</name>
<reference evidence="2" key="1">
    <citation type="submission" date="2017-09" db="EMBL/GenBank/DDBJ databases">
        <authorList>
            <person name="Varghese N."/>
            <person name="Submissions S."/>
        </authorList>
    </citation>
    <scope>NUCLEOTIDE SEQUENCE [LARGE SCALE GENOMIC DNA]</scope>
    <source>
        <strain evidence="2">MSL47</strain>
    </source>
</reference>